<feature type="compositionally biased region" description="Acidic residues" evidence="3">
    <location>
        <begin position="117"/>
        <end position="127"/>
    </location>
</feature>
<reference evidence="6 7" key="1">
    <citation type="submission" date="2018-06" db="EMBL/GenBank/DDBJ databases">
        <title>A transcriptomic atlas of mushroom development highlights an independent origin of complex multicellularity.</title>
        <authorList>
            <consortium name="DOE Joint Genome Institute"/>
            <person name="Krizsan K."/>
            <person name="Almasi E."/>
            <person name="Merenyi Z."/>
            <person name="Sahu N."/>
            <person name="Viragh M."/>
            <person name="Koszo T."/>
            <person name="Mondo S."/>
            <person name="Kiss B."/>
            <person name="Balint B."/>
            <person name="Kues U."/>
            <person name="Barry K."/>
            <person name="Hegedus J.C."/>
            <person name="Henrissat B."/>
            <person name="Johnson J."/>
            <person name="Lipzen A."/>
            <person name="Ohm R."/>
            <person name="Nagy I."/>
            <person name="Pangilinan J."/>
            <person name="Yan J."/>
            <person name="Xiong Y."/>
            <person name="Grigoriev I.V."/>
            <person name="Hibbett D.S."/>
            <person name="Nagy L.G."/>
        </authorList>
    </citation>
    <scope>NUCLEOTIDE SEQUENCE [LARGE SCALE GENOMIC DNA]</scope>
    <source>
        <strain evidence="6 7">SZMC22713</strain>
    </source>
</reference>
<dbReference type="InterPro" id="IPR008929">
    <property type="entry name" value="Chondroitin_lyas"/>
</dbReference>
<evidence type="ECO:0000256" key="4">
    <source>
        <dbReference type="SAM" id="SignalP"/>
    </source>
</evidence>
<dbReference type="SUPFAM" id="SSF48230">
    <property type="entry name" value="Chondroitin AC/alginate lyase"/>
    <property type="match status" value="1"/>
</dbReference>
<dbReference type="InterPro" id="IPR008397">
    <property type="entry name" value="Alginate_lyase_dom"/>
</dbReference>
<dbReference type="EMBL" id="ML170188">
    <property type="protein sequence ID" value="TDL20464.1"/>
    <property type="molecule type" value="Genomic_DNA"/>
</dbReference>
<organism evidence="6 7">
    <name type="scientific">Rickenella mellea</name>
    <dbReference type="NCBI Taxonomy" id="50990"/>
    <lineage>
        <taxon>Eukaryota</taxon>
        <taxon>Fungi</taxon>
        <taxon>Dikarya</taxon>
        <taxon>Basidiomycota</taxon>
        <taxon>Agaricomycotina</taxon>
        <taxon>Agaricomycetes</taxon>
        <taxon>Hymenochaetales</taxon>
        <taxon>Rickenellaceae</taxon>
        <taxon>Rickenella</taxon>
    </lineage>
</organism>
<evidence type="ECO:0000256" key="2">
    <source>
        <dbReference type="ARBA" id="ARBA00023239"/>
    </source>
</evidence>
<dbReference type="Proteomes" id="UP000294933">
    <property type="component" value="Unassembled WGS sequence"/>
</dbReference>
<keyword evidence="7" id="KW-1185">Reference proteome</keyword>
<dbReference type="GO" id="GO:0016829">
    <property type="term" value="F:lyase activity"/>
    <property type="evidence" value="ECO:0007669"/>
    <property type="project" value="UniProtKB-KW"/>
</dbReference>
<proteinExistence type="predicted"/>
<evidence type="ECO:0000256" key="1">
    <source>
        <dbReference type="ARBA" id="ARBA00022729"/>
    </source>
</evidence>
<gene>
    <name evidence="6" type="ORF">BD410DRAFT_829708</name>
</gene>
<dbReference type="Pfam" id="PF05426">
    <property type="entry name" value="Alginate_lyase"/>
    <property type="match status" value="1"/>
</dbReference>
<evidence type="ECO:0000259" key="5">
    <source>
        <dbReference type="Pfam" id="PF05426"/>
    </source>
</evidence>
<dbReference type="OrthoDB" id="63533at2759"/>
<dbReference type="GO" id="GO:0042597">
    <property type="term" value="C:periplasmic space"/>
    <property type="evidence" value="ECO:0007669"/>
    <property type="project" value="InterPro"/>
</dbReference>
<feature type="signal peptide" evidence="4">
    <location>
        <begin position="1"/>
        <end position="23"/>
    </location>
</feature>
<dbReference type="VEuPathDB" id="FungiDB:BD410DRAFT_829708"/>
<evidence type="ECO:0000313" key="6">
    <source>
        <dbReference type="EMBL" id="TDL20464.1"/>
    </source>
</evidence>
<feature type="region of interest" description="Disordered" evidence="3">
    <location>
        <begin position="106"/>
        <end position="154"/>
    </location>
</feature>
<evidence type="ECO:0000256" key="3">
    <source>
        <dbReference type="SAM" id="MobiDB-lite"/>
    </source>
</evidence>
<feature type="chain" id="PRO_5021432925" evidence="4">
    <location>
        <begin position="24"/>
        <end position="661"/>
    </location>
</feature>
<keyword evidence="2 6" id="KW-0456">Lyase</keyword>
<dbReference type="Gene3D" id="1.50.10.100">
    <property type="entry name" value="Chondroitin AC/alginate lyase"/>
    <property type="match status" value="2"/>
</dbReference>
<feature type="domain" description="Alginate lyase" evidence="5">
    <location>
        <begin position="274"/>
        <end position="535"/>
    </location>
</feature>
<accession>A0A4Y7PYJ7</accession>
<evidence type="ECO:0000313" key="7">
    <source>
        <dbReference type="Proteomes" id="UP000294933"/>
    </source>
</evidence>
<sequence length="661" mass="71532">MLSQSRKNFCALMVALNVISVMADPNDWVNPSYVLKSSKDGSTASARNTIVKNADARSRQRVYTVSDSKAVKAPSGSVRDYLSWAPYHWPDCNWCTKSGKNHFASGSNTTDNGDTGEPSDADPEDSDSAGPTEYDPLGDEQNGGDNADTPLSSILPLNVGMRMMRRRVRRSAAQAPEVVFSVQNETSLAVAMSTTSTGSHTANPTGVEAQIYVAENAQDVSLPTDVRSITLPLSAAHTSSSHSDDRVINGTPTPAQNGAHTKTAKGHSATAKASCTPSPTKSLAPSATWTTCPYVTRDGKVNPDVRQLHGVNAVNGVTQAVIYEALAYAFTKTTAYSKSAAQSIETFFLDPKGGMNPALEYGQVIRGPGQQHGQYLGILDFRGMVKVVNAIQILKNLGSPDWTSARESKMQSWVQQYSDWLQTSALGKKAGKSANNHASFYHNQLAALKIYTGDTGNASAALTNYFKHQFLDQIAASGEQPFEAVRTRPFHYRCFNLEAMITNAKLGDQIGLDFWSAKSKYRSTIKTAVDFLMRQNPREEDVTEILPHVAAVAAAYGDPDGKYAAFLKRIAPSHQAEPFFFFDQLSALPSSPAAKGRKASKRADIPESIIGGDRLPLNETVPNIPFECPAVFALAEEVQLDDGVFVTCVQLKPFYGYIDNV</sequence>
<protein>
    <submittedName>
        <fullName evidence="6">Chondroitin AC/alginate lyase</fullName>
    </submittedName>
</protein>
<name>A0A4Y7PYJ7_9AGAM</name>
<feature type="compositionally biased region" description="Polar residues" evidence="3">
    <location>
        <begin position="271"/>
        <end position="282"/>
    </location>
</feature>
<feature type="region of interest" description="Disordered" evidence="3">
    <location>
        <begin position="254"/>
        <end position="282"/>
    </location>
</feature>
<keyword evidence="1 4" id="KW-0732">Signal</keyword>
<dbReference type="AlphaFoldDB" id="A0A4Y7PYJ7"/>
<dbReference type="STRING" id="50990.A0A4Y7PYJ7"/>